<accession>A0A9W9Z680</accession>
<protein>
    <submittedName>
        <fullName evidence="2">Uncharacterized protein</fullName>
    </submittedName>
</protein>
<gene>
    <name evidence="2" type="ORF">OS493_004881</name>
</gene>
<reference evidence="2" key="1">
    <citation type="submission" date="2023-01" db="EMBL/GenBank/DDBJ databases">
        <title>Genome assembly of the deep-sea coral Lophelia pertusa.</title>
        <authorList>
            <person name="Herrera S."/>
            <person name="Cordes E."/>
        </authorList>
    </citation>
    <scope>NUCLEOTIDE SEQUENCE</scope>
    <source>
        <strain evidence="2">USNM1676648</strain>
        <tissue evidence="2">Polyp</tissue>
    </source>
</reference>
<dbReference type="Proteomes" id="UP001163046">
    <property type="component" value="Unassembled WGS sequence"/>
</dbReference>
<sequence length="307" mass="33664">MVPRDLPPAMAKRRKNMTSFFQVMRQIAQESSPSPSLLHWPSRVSSRPTSLSAYRAKDKQLPRPIPKPFATLTGSSITRTSFSPVTGNTGGSGIPPPPPLLQSSDSSSCSPPPPPLLYIPAAAQRVTHLHGPPTLQRFPSTSPTRDQESNACPDQQQHQLSINQDEGPPPLQRFNQDEDSINQDEGPPPLQRFPPVVIEHEGAKKNNELTEPFLTQGSASEFQTRSLWSPTDKNESKPIAVNTANNGRSSTSLCDLTKISEVDAEGNRTASPWRSKEMPLLRRHSSAGEFTDVCVEEPAHFSGCHVR</sequence>
<organism evidence="2 3">
    <name type="scientific">Desmophyllum pertusum</name>
    <dbReference type="NCBI Taxonomy" id="174260"/>
    <lineage>
        <taxon>Eukaryota</taxon>
        <taxon>Metazoa</taxon>
        <taxon>Cnidaria</taxon>
        <taxon>Anthozoa</taxon>
        <taxon>Hexacorallia</taxon>
        <taxon>Scleractinia</taxon>
        <taxon>Caryophylliina</taxon>
        <taxon>Caryophylliidae</taxon>
        <taxon>Desmophyllum</taxon>
    </lineage>
</organism>
<feature type="compositionally biased region" description="Polar residues" evidence="1">
    <location>
        <begin position="72"/>
        <end position="87"/>
    </location>
</feature>
<dbReference type="EMBL" id="MU826827">
    <property type="protein sequence ID" value="KAJ7374543.1"/>
    <property type="molecule type" value="Genomic_DNA"/>
</dbReference>
<feature type="region of interest" description="Disordered" evidence="1">
    <location>
        <begin position="31"/>
        <end position="118"/>
    </location>
</feature>
<name>A0A9W9Z680_9CNID</name>
<keyword evidence="3" id="KW-1185">Reference proteome</keyword>
<dbReference type="AlphaFoldDB" id="A0A9W9Z680"/>
<evidence type="ECO:0000313" key="2">
    <source>
        <dbReference type="EMBL" id="KAJ7374543.1"/>
    </source>
</evidence>
<feature type="compositionally biased region" description="Polar residues" evidence="1">
    <location>
        <begin position="43"/>
        <end position="52"/>
    </location>
</feature>
<feature type="compositionally biased region" description="Polar residues" evidence="1">
    <location>
        <begin position="137"/>
        <end position="164"/>
    </location>
</feature>
<comment type="caution">
    <text evidence="2">The sequence shown here is derived from an EMBL/GenBank/DDBJ whole genome shotgun (WGS) entry which is preliminary data.</text>
</comment>
<proteinExistence type="predicted"/>
<evidence type="ECO:0000313" key="3">
    <source>
        <dbReference type="Proteomes" id="UP001163046"/>
    </source>
</evidence>
<feature type="region of interest" description="Disordered" evidence="1">
    <location>
        <begin position="223"/>
        <end position="250"/>
    </location>
</feature>
<evidence type="ECO:0000256" key="1">
    <source>
        <dbReference type="SAM" id="MobiDB-lite"/>
    </source>
</evidence>
<feature type="region of interest" description="Disordered" evidence="1">
    <location>
        <begin position="131"/>
        <end position="191"/>
    </location>
</feature>